<dbReference type="AlphaFoldDB" id="A0A165DFX6"/>
<dbReference type="Gene3D" id="3.40.970.10">
    <property type="entry name" value="Ribonuclease H1, N-terminal domain"/>
    <property type="match status" value="1"/>
</dbReference>
<gene>
    <name evidence="2" type="ORF">EXIGLDRAFT_700435</name>
</gene>
<accession>A0A165DFX6</accession>
<dbReference type="Pfam" id="PF01693">
    <property type="entry name" value="Cauli_VI"/>
    <property type="match status" value="1"/>
</dbReference>
<keyword evidence="3" id="KW-1185">Reference proteome</keyword>
<organism evidence="2 3">
    <name type="scientific">Exidia glandulosa HHB12029</name>
    <dbReference type="NCBI Taxonomy" id="1314781"/>
    <lineage>
        <taxon>Eukaryota</taxon>
        <taxon>Fungi</taxon>
        <taxon>Dikarya</taxon>
        <taxon>Basidiomycota</taxon>
        <taxon>Agaricomycotina</taxon>
        <taxon>Agaricomycetes</taxon>
        <taxon>Auriculariales</taxon>
        <taxon>Exidiaceae</taxon>
        <taxon>Exidia</taxon>
    </lineage>
</organism>
<evidence type="ECO:0000313" key="2">
    <source>
        <dbReference type="EMBL" id="KZV84455.1"/>
    </source>
</evidence>
<proteinExistence type="predicted"/>
<dbReference type="EMBL" id="KV426224">
    <property type="protein sequence ID" value="KZV84455.1"/>
    <property type="molecule type" value="Genomic_DNA"/>
</dbReference>
<dbReference type="InterPro" id="IPR037056">
    <property type="entry name" value="RNase_H1_N_sf"/>
</dbReference>
<name>A0A165DFX6_EXIGL</name>
<evidence type="ECO:0000259" key="1">
    <source>
        <dbReference type="Pfam" id="PF01693"/>
    </source>
</evidence>
<sequence>MRLRPRASPAKVAITRWERATRSALTQPGTTQVKGFPKLVHKKFKTLHEAEAFIAARGVSTGASTSSSHVVLHVSTGPSGASHQRQWRALALAVILSSHPRTSSAYSATSNFPALEKAKAIDQEQALLRIRYAYWEMKAPGCKFRSTSFLAWKIKNSERTRAAWTYNSYRGLTIRSVDCDNSSPLVSSLFAFPYLLRTDLTCVYPRTSKSTPTQTMEMEMCETSTRIVLDPPSHLK</sequence>
<feature type="domain" description="Ribonuclease H1 N-terminal" evidence="1">
    <location>
        <begin position="31"/>
        <end position="53"/>
    </location>
</feature>
<dbReference type="Proteomes" id="UP000077266">
    <property type="component" value="Unassembled WGS sequence"/>
</dbReference>
<protein>
    <recommendedName>
        <fullName evidence="1">Ribonuclease H1 N-terminal domain-containing protein</fullName>
    </recommendedName>
</protein>
<reference evidence="2 3" key="1">
    <citation type="journal article" date="2016" name="Mol. Biol. Evol.">
        <title>Comparative Genomics of Early-Diverging Mushroom-Forming Fungi Provides Insights into the Origins of Lignocellulose Decay Capabilities.</title>
        <authorList>
            <person name="Nagy L.G."/>
            <person name="Riley R."/>
            <person name="Tritt A."/>
            <person name="Adam C."/>
            <person name="Daum C."/>
            <person name="Floudas D."/>
            <person name="Sun H."/>
            <person name="Yadav J.S."/>
            <person name="Pangilinan J."/>
            <person name="Larsson K.H."/>
            <person name="Matsuura K."/>
            <person name="Barry K."/>
            <person name="Labutti K."/>
            <person name="Kuo R."/>
            <person name="Ohm R.A."/>
            <person name="Bhattacharya S.S."/>
            <person name="Shirouzu T."/>
            <person name="Yoshinaga Y."/>
            <person name="Martin F.M."/>
            <person name="Grigoriev I.V."/>
            <person name="Hibbett D.S."/>
        </authorList>
    </citation>
    <scope>NUCLEOTIDE SEQUENCE [LARGE SCALE GENOMIC DNA]</scope>
    <source>
        <strain evidence="2 3">HHB12029</strain>
    </source>
</reference>
<dbReference type="InterPro" id="IPR011320">
    <property type="entry name" value="RNase_H1_N"/>
</dbReference>
<evidence type="ECO:0000313" key="3">
    <source>
        <dbReference type="Proteomes" id="UP000077266"/>
    </source>
</evidence>
<dbReference type="InParanoid" id="A0A165DFX6"/>